<dbReference type="AlphaFoldDB" id="A0A7R9D1M4"/>
<gene>
    <name evidence="2" type="ORF">TPSB3V08_LOCUS5019</name>
</gene>
<proteinExistence type="predicted"/>
<sequence length="148" mass="16793">MTPTSRRNMSIRPSILNQACQIDQDCKVHLNNSMCDQSHKARRIVHKMTDNPQPPANAARFLERYTQLFVLYPPGTVLNLKMYSLLTTKDGCKDSNQCLHFDNTLCQNGSCQCQSNYHFDKLMERCVSTGSLAYCLGRYQLTGVPPVT</sequence>
<dbReference type="InterPro" id="IPR006149">
    <property type="entry name" value="EB_dom"/>
</dbReference>
<evidence type="ECO:0000313" key="2">
    <source>
        <dbReference type="EMBL" id="CAD7405496.1"/>
    </source>
</evidence>
<organism evidence="2">
    <name type="scientific">Timema poppense</name>
    <name type="common">Walking stick</name>
    <dbReference type="NCBI Taxonomy" id="170557"/>
    <lineage>
        <taxon>Eukaryota</taxon>
        <taxon>Metazoa</taxon>
        <taxon>Ecdysozoa</taxon>
        <taxon>Arthropoda</taxon>
        <taxon>Hexapoda</taxon>
        <taxon>Insecta</taxon>
        <taxon>Pterygota</taxon>
        <taxon>Neoptera</taxon>
        <taxon>Polyneoptera</taxon>
        <taxon>Phasmatodea</taxon>
        <taxon>Timematodea</taxon>
        <taxon>Timematoidea</taxon>
        <taxon>Timematidae</taxon>
        <taxon>Timema</taxon>
    </lineage>
</organism>
<protein>
    <recommendedName>
        <fullName evidence="1">EB domain-containing protein</fullName>
    </recommendedName>
</protein>
<feature type="domain" description="EB" evidence="1">
    <location>
        <begin position="89"/>
        <end position="121"/>
    </location>
</feature>
<dbReference type="EMBL" id="OD002549">
    <property type="protein sequence ID" value="CAD7405496.1"/>
    <property type="molecule type" value="Genomic_DNA"/>
</dbReference>
<dbReference type="Pfam" id="PF01683">
    <property type="entry name" value="EB"/>
    <property type="match status" value="1"/>
</dbReference>
<evidence type="ECO:0000259" key="1">
    <source>
        <dbReference type="Pfam" id="PF01683"/>
    </source>
</evidence>
<reference evidence="2" key="1">
    <citation type="submission" date="2020-11" db="EMBL/GenBank/DDBJ databases">
        <authorList>
            <person name="Tran Van P."/>
        </authorList>
    </citation>
    <scope>NUCLEOTIDE SEQUENCE</scope>
</reference>
<name>A0A7R9D1M4_TIMPO</name>
<accession>A0A7R9D1M4</accession>